<accession>A0AA39F6X6</accession>
<feature type="region of interest" description="Disordered" evidence="1">
    <location>
        <begin position="771"/>
        <end position="792"/>
    </location>
</feature>
<comment type="caution">
    <text evidence="3">The sequence shown here is derived from an EMBL/GenBank/DDBJ whole genome shotgun (WGS) entry which is preliminary data.</text>
</comment>
<reference evidence="3" key="1">
    <citation type="journal article" date="2023" name="bioRxiv">
        <title>Scaffold-level genome assemblies of two parasitoid biocontrol wasps reveal the parthenogenesis mechanism and an associated novel virus.</title>
        <authorList>
            <person name="Inwood S."/>
            <person name="Skelly J."/>
            <person name="Guhlin J."/>
            <person name="Harrop T."/>
            <person name="Goldson S."/>
            <person name="Dearden P."/>
        </authorList>
    </citation>
    <scope>NUCLEOTIDE SEQUENCE</scope>
    <source>
        <strain evidence="3">Irish</strain>
        <tissue evidence="3">Whole body</tissue>
    </source>
</reference>
<gene>
    <name evidence="3" type="ORF">PV328_002656</name>
</gene>
<proteinExistence type="predicted"/>
<evidence type="ECO:0000259" key="2">
    <source>
        <dbReference type="SMART" id="SM00394"/>
    </source>
</evidence>
<dbReference type="SUPFAM" id="SSF47391">
    <property type="entry name" value="Dimerization-anchoring domain of cAMP-dependent PK regulatory subunit"/>
    <property type="match status" value="1"/>
</dbReference>
<dbReference type="EMBL" id="JAQQBS010001422">
    <property type="protein sequence ID" value="KAK0163981.1"/>
    <property type="molecule type" value="Genomic_DNA"/>
</dbReference>
<dbReference type="CDD" id="cd12100">
    <property type="entry name" value="DD_CABYR_SP17"/>
    <property type="match status" value="1"/>
</dbReference>
<dbReference type="Gene3D" id="1.20.890.10">
    <property type="entry name" value="cAMP-dependent protein kinase regulatory subunit, dimerization-anchoring domain"/>
    <property type="match status" value="1"/>
</dbReference>
<name>A0AA39F6X6_9HYME</name>
<evidence type="ECO:0000256" key="1">
    <source>
        <dbReference type="SAM" id="MobiDB-lite"/>
    </source>
</evidence>
<feature type="domain" description="RIIa" evidence="2">
    <location>
        <begin position="99"/>
        <end position="136"/>
    </location>
</feature>
<keyword evidence="4" id="KW-1185">Reference proteome</keyword>
<sequence>MKKHIDRLLALHATECFILVIGECQLDFVTVLVDPNSIIYLFILRSKSELVGINDQKACVEYTSIIIFYLSMKMTMLTENVVISDENVRGFFVTPRVPQGLAAAVESLTREVIRQRPKDIYMFAAQHFENLLRQREYCHYDKNHCGKIKMMFECPDENEWSRDRVVKVTKQYDKSMMREGSMMALYRQHDKQKSIIANVDKTICPKITRGIQIGTDFKTESKKSVIPELSNKIMINSNIDKIKKRVVNKFATAKSLNELQELNYVNEVQDVIDNTTRPVLNKKLEILKKTSTISNDNFEARLNETRNLLQDISSCFPPKKDGSHRPHSADSAAQYDKRFVTEKLQIMLSETHDLLVDISTNFISTSHSDGANATKNCNKNNINIPSTLPAVCSPSLPINSIAQNNGSVGNNKNISQILALPPVMINSTIKTAPTLERAVKIEQDLTLPLLSLPTENGSERVNNYITNGDSHESTKEIKNDDNIQSPKSIAELNVNPCEITIKSAEVSSNYDRIDTMTTNITPIIDDNDKQDPSLNLFGEMVDDTASTATKKSSGPLENVMESLVDDLSSISSMMDQVVKLHQHADLDCINEEEDPIEEYFCVNEKDNVESEKLMESESQIDPNMEQRDESEVSSSVKETSVTDGLIVGSTTNIEHSGTGNDGSVSTQMCESSNEAKETTLTDGISLSLDEPMRPFIPELNLDSLQDITVSSFKMTEDEQYDDNTNSIVETPTSSYHNNQNDAIVSGTDEYSFQNVELEPLKKMVENDCGIESNQGEIDTPIGDISRSESRCTTRRVNSGNLTWPRESKSSIGTTKHWEEMEVVSNDENGFETDEMDQTNLIAAVNKIQAGIRGFLVRRRRQHLKPTLDENDSNATDAVVRADNNEDIQIEVEKSEDFRGQHVGKRLCRENAITHRTTTLSTEDEEYHAVMKSNGLQHTGEFHDWIVLPLHDYHTPAINNECNLIKKTNPPTIINIVDKINCSEVSIIAPSVENDNTENLIKHGKLHSDNMKYLSRLPIFHFGMNKNISNVAIDHFILLSNNEMMLVQDDNQNTRLELSTSPLKSGMIIEEIIDTPSDIQQTQLYEVTETLSKPQLIEISNDSETQSDATIESAVETTKLVTIELDSNNSFSISKGADSSSSSSSLLLASTEKVIESIIIDEEKNTDSKKDNDL</sequence>
<dbReference type="InterPro" id="IPR047579">
    <property type="entry name" value="DD_CABYR_SP17"/>
</dbReference>
<dbReference type="Proteomes" id="UP001168990">
    <property type="component" value="Unassembled WGS sequence"/>
</dbReference>
<dbReference type="Pfam" id="PF02197">
    <property type="entry name" value="RIIa"/>
    <property type="match status" value="1"/>
</dbReference>
<dbReference type="InterPro" id="IPR003117">
    <property type="entry name" value="cAMP_dep_PK_reg_su_I/II_a/b"/>
</dbReference>
<organism evidence="3 4">
    <name type="scientific">Microctonus aethiopoides</name>
    <dbReference type="NCBI Taxonomy" id="144406"/>
    <lineage>
        <taxon>Eukaryota</taxon>
        <taxon>Metazoa</taxon>
        <taxon>Ecdysozoa</taxon>
        <taxon>Arthropoda</taxon>
        <taxon>Hexapoda</taxon>
        <taxon>Insecta</taxon>
        <taxon>Pterygota</taxon>
        <taxon>Neoptera</taxon>
        <taxon>Endopterygota</taxon>
        <taxon>Hymenoptera</taxon>
        <taxon>Apocrita</taxon>
        <taxon>Ichneumonoidea</taxon>
        <taxon>Braconidae</taxon>
        <taxon>Euphorinae</taxon>
        <taxon>Microctonus</taxon>
    </lineage>
</organism>
<reference evidence="3" key="2">
    <citation type="submission" date="2023-03" db="EMBL/GenBank/DDBJ databases">
        <authorList>
            <person name="Inwood S.N."/>
            <person name="Skelly J.G."/>
            <person name="Guhlin J."/>
            <person name="Harrop T.W.R."/>
            <person name="Goldson S.G."/>
            <person name="Dearden P.K."/>
        </authorList>
    </citation>
    <scope>NUCLEOTIDE SEQUENCE</scope>
    <source>
        <strain evidence="3">Irish</strain>
        <tissue evidence="3">Whole body</tissue>
    </source>
</reference>
<dbReference type="PROSITE" id="PS50096">
    <property type="entry name" value="IQ"/>
    <property type="match status" value="1"/>
</dbReference>
<evidence type="ECO:0000313" key="4">
    <source>
        <dbReference type="Proteomes" id="UP001168990"/>
    </source>
</evidence>
<feature type="region of interest" description="Disordered" evidence="1">
    <location>
        <begin position="610"/>
        <end position="640"/>
    </location>
</feature>
<dbReference type="AlphaFoldDB" id="A0AA39F6X6"/>
<protein>
    <recommendedName>
        <fullName evidence="2">RIIa domain-containing protein</fullName>
    </recommendedName>
</protein>
<dbReference type="SMART" id="SM00394">
    <property type="entry name" value="RIIa"/>
    <property type="match status" value="1"/>
</dbReference>
<evidence type="ECO:0000313" key="3">
    <source>
        <dbReference type="EMBL" id="KAK0163981.1"/>
    </source>
</evidence>